<keyword evidence="3" id="KW-1185">Reference proteome</keyword>
<dbReference type="Proteomes" id="UP000254293">
    <property type="component" value="Unassembled WGS sequence"/>
</dbReference>
<evidence type="ECO:0000313" key="3">
    <source>
        <dbReference type="Proteomes" id="UP000254293"/>
    </source>
</evidence>
<protein>
    <submittedName>
        <fullName evidence="1">Uncharacterized protein</fullName>
    </submittedName>
</protein>
<reference evidence="1 3" key="1">
    <citation type="submission" date="2018-06" db="EMBL/GenBank/DDBJ databases">
        <authorList>
            <consortium name="Pathogen Informatics"/>
            <person name="Doyle S."/>
        </authorList>
    </citation>
    <scope>NUCLEOTIDE SEQUENCE [LARGE SCALE GENOMIC DNA]</scope>
    <source>
        <strain evidence="1 3">NCTC13336</strain>
    </source>
</reference>
<proteinExistence type="predicted"/>
<dbReference type="AlphaFoldDB" id="A0A377R470"/>
<organism evidence="1 3">
    <name type="scientific">Kingella potus</name>
    <dbReference type="NCBI Taxonomy" id="265175"/>
    <lineage>
        <taxon>Bacteria</taxon>
        <taxon>Pseudomonadati</taxon>
        <taxon>Pseudomonadota</taxon>
        <taxon>Betaproteobacteria</taxon>
        <taxon>Neisseriales</taxon>
        <taxon>Neisseriaceae</taxon>
        <taxon>Kingella</taxon>
    </lineage>
</organism>
<accession>A0A377R470</accession>
<dbReference type="EMBL" id="UGJJ01000003">
    <property type="protein sequence ID" value="STR03077.1"/>
    <property type="molecule type" value="Genomic_DNA"/>
</dbReference>
<sequence length="58" mass="6697">MTPEQTEQERTAFERVFNMEDYPLIDLSMDGEDYVSSFTRALFRGWLARAEQSTGDSA</sequence>
<dbReference type="EMBL" id="UGJJ01000002">
    <property type="protein sequence ID" value="STR03034.1"/>
    <property type="molecule type" value="Genomic_DNA"/>
</dbReference>
<name>A0A377R470_9NEIS</name>
<evidence type="ECO:0000313" key="2">
    <source>
        <dbReference type="EMBL" id="STR03077.1"/>
    </source>
</evidence>
<dbReference type="RefSeq" id="WP_172461249.1">
    <property type="nucleotide sequence ID" value="NZ_CP091516.1"/>
</dbReference>
<gene>
    <name evidence="1" type="ORF">NCTC13336_01926</name>
    <name evidence="2" type="ORF">NCTC13336_01969</name>
</gene>
<evidence type="ECO:0000313" key="1">
    <source>
        <dbReference type="EMBL" id="STR03034.1"/>
    </source>
</evidence>